<evidence type="ECO:0000313" key="5">
    <source>
        <dbReference type="Proteomes" id="UP000002698"/>
    </source>
</evidence>
<dbReference type="HOGENOM" id="CLU_080641_0_0_2"/>
<dbReference type="RefSeq" id="WP_011324286.1">
    <property type="nucleotide sequence ID" value="NC_007426.1"/>
</dbReference>
<evidence type="ECO:0000313" key="4">
    <source>
        <dbReference type="EMBL" id="CAI50676.1"/>
    </source>
</evidence>
<reference evidence="4 5" key="1">
    <citation type="journal article" date="2005" name="Genome Res.">
        <title>Living with two extremes: conclusions from the genome sequence of Natronomonas pharaonis.</title>
        <authorList>
            <person name="Falb M."/>
            <person name="Pfeiffer F."/>
            <person name="Palm P."/>
            <person name="Rodewald K."/>
            <person name="Hickmann V."/>
            <person name="Tittor J."/>
            <person name="Oesterhelt D."/>
        </authorList>
    </citation>
    <scope>NUCLEOTIDE SEQUENCE [LARGE SCALE GENOMIC DNA]</scope>
    <source>
        <strain evidence="5">ATCC 35678 / DSM 2160 / CIP 103997 / JCM 8858 / NBRC 14720 / NCIMB 2260 / Gabara</strain>
    </source>
</reference>
<dbReference type="CDD" id="cd02440">
    <property type="entry name" value="AdoMet_MTases"/>
    <property type="match status" value="1"/>
</dbReference>
<dbReference type="KEGG" id="nph:NP_5170A"/>
<dbReference type="Gene3D" id="3.40.50.150">
    <property type="entry name" value="Vaccinia Virus protein VP39"/>
    <property type="match status" value="1"/>
</dbReference>
<gene>
    <name evidence="4" type="ordered locus">NP_5170A</name>
</gene>
<accession>A0A1U7EZE9</accession>
<dbReference type="eggNOG" id="arCOG02703">
    <property type="taxonomic scope" value="Archaea"/>
</dbReference>
<dbReference type="Pfam" id="PF13649">
    <property type="entry name" value="Methyltransf_25"/>
    <property type="match status" value="1"/>
</dbReference>
<evidence type="ECO:0000256" key="1">
    <source>
        <dbReference type="ARBA" id="ARBA00022603"/>
    </source>
</evidence>
<dbReference type="GO" id="GO:0008168">
    <property type="term" value="F:methyltransferase activity"/>
    <property type="evidence" value="ECO:0007669"/>
    <property type="project" value="UniProtKB-KW"/>
</dbReference>
<dbReference type="STRING" id="348780.NP_5170A"/>
<feature type="domain" description="Methyltransferase" evidence="3">
    <location>
        <begin position="42"/>
        <end position="134"/>
    </location>
</feature>
<dbReference type="InterPro" id="IPR029063">
    <property type="entry name" value="SAM-dependent_MTases_sf"/>
</dbReference>
<dbReference type="AlphaFoldDB" id="A0A1U7EZE9"/>
<evidence type="ECO:0000259" key="3">
    <source>
        <dbReference type="Pfam" id="PF13649"/>
    </source>
</evidence>
<dbReference type="EC" id="2.1.1.-" evidence="4"/>
<sequence>MASVEAFYGRWADLYDHIATLPGVARWRQRAAERVADRGATIVEMGCGTGANLPFLREQVGPEGRVVGIDITRPLLDRARTRASEYDNVAVLHGDAVVPPVASADGVLATFVCGLFENPERVVDQWCDRLNDGGRVALLDATPSEQPLGVPLNPLFSMFVAAGSPTTDARDVLRAPCSGHGTELERRVAASRRALAARARDRRYETFGLGFVGLASGRID</sequence>
<dbReference type="InterPro" id="IPR041698">
    <property type="entry name" value="Methyltransf_25"/>
</dbReference>
<protein>
    <submittedName>
        <fullName evidence="4">Probable S-adenosylmethionine-dependent methyltransferase</fullName>
        <ecNumber evidence="4">2.1.1.-</ecNumber>
    </submittedName>
</protein>
<dbReference type="Proteomes" id="UP000002698">
    <property type="component" value="Chromosome"/>
</dbReference>
<evidence type="ECO:0000256" key="2">
    <source>
        <dbReference type="ARBA" id="ARBA00022679"/>
    </source>
</evidence>
<dbReference type="SUPFAM" id="SSF53335">
    <property type="entry name" value="S-adenosyl-L-methionine-dependent methyltransferases"/>
    <property type="match status" value="1"/>
</dbReference>
<dbReference type="PANTHER" id="PTHR43861:SF1">
    <property type="entry name" value="TRANS-ACONITATE 2-METHYLTRANSFERASE"/>
    <property type="match status" value="1"/>
</dbReference>
<keyword evidence="2 4" id="KW-0808">Transferase</keyword>
<keyword evidence="5" id="KW-1185">Reference proteome</keyword>
<proteinExistence type="predicted"/>
<name>A0A1U7EZE9_NATPD</name>
<dbReference type="PANTHER" id="PTHR43861">
    <property type="entry name" value="TRANS-ACONITATE 2-METHYLTRANSFERASE-RELATED"/>
    <property type="match status" value="1"/>
</dbReference>
<dbReference type="OrthoDB" id="182741at2157"/>
<keyword evidence="1 4" id="KW-0489">Methyltransferase</keyword>
<dbReference type="EMBL" id="CR936257">
    <property type="protein sequence ID" value="CAI50676.1"/>
    <property type="molecule type" value="Genomic_DNA"/>
</dbReference>
<dbReference type="GO" id="GO:0032259">
    <property type="term" value="P:methylation"/>
    <property type="evidence" value="ECO:0007669"/>
    <property type="project" value="UniProtKB-KW"/>
</dbReference>
<dbReference type="EnsemblBacteria" id="CAI50676">
    <property type="protein sequence ID" value="CAI50676"/>
    <property type="gene ID" value="NP_5170A"/>
</dbReference>
<organism evidence="4 5">
    <name type="scientific">Natronomonas pharaonis (strain ATCC 35678 / DSM 2160 / CIP 103997 / JCM 8858 / NBRC 14720 / NCIMB 2260 / Gabara)</name>
    <name type="common">Halobacterium pharaonis</name>
    <dbReference type="NCBI Taxonomy" id="348780"/>
    <lineage>
        <taxon>Archaea</taxon>
        <taxon>Methanobacteriati</taxon>
        <taxon>Methanobacteriota</taxon>
        <taxon>Stenosarchaea group</taxon>
        <taxon>Halobacteria</taxon>
        <taxon>Halobacteriales</taxon>
        <taxon>Natronomonadaceae</taxon>
        <taxon>Natronomonas</taxon>
    </lineage>
</organism>
<dbReference type="GeneID" id="3702280"/>